<dbReference type="AlphaFoldDB" id="A0A653CAJ3"/>
<keyword evidence="3" id="KW-1185">Reference proteome</keyword>
<organism evidence="2 3">
    <name type="scientific">Callosobruchus maculatus</name>
    <name type="common">Southern cowpea weevil</name>
    <name type="synonym">Pulse bruchid</name>
    <dbReference type="NCBI Taxonomy" id="64391"/>
    <lineage>
        <taxon>Eukaryota</taxon>
        <taxon>Metazoa</taxon>
        <taxon>Ecdysozoa</taxon>
        <taxon>Arthropoda</taxon>
        <taxon>Hexapoda</taxon>
        <taxon>Insecta</taxon>
        <taxon>Pterygota</taxon>
        <taxon>Neoptera</taxon>
        <taxon>Endopterygota</taxon>
        <taxon>Coleoptera</taxon>
        <taxon>Polyphaga</taxon>
        <taxon>Cucujiformia</taxon>
        <taxon>Chrysomeloidea</taxon>
        <taxon>Chrysomelidae</taxon>
        <taxon>Bruchinae</taxon>
        <taxon>Bruchini</taxon>
        <taxon>Callosobruchus</taxon>
    </lineage>
</organism>
<gene>
    <name evidence="1" type="ORF">CALMAC_LOCUS1953</name>
    <name evidence="2" type="ORF">CALMAC_LOCUS7572</name>
</gene>
<protein>
    <submittedName>
        <fullName evidence="2">Uncharacterized protein</fullName>
    </submittedName>
</protein>
<dbReference type="Proteomes" id="UP000410492">
    <property type="component" value="Unassembled WGS sequence"/>
</dbReference>
<evidence type="ECO:0000313" key="2">
    <source>
        <dbReference type="EMBL" id="VEN44961.1"/>
    </source>
</evidence>
<sequence length="105" mass="12065">MKAPTEEEFELFTLLLDEVVVPDATFQWIAESRNCDLEVMKAIVARTLLLDQVIRDIVSMLQSINCTSISVNSLAQRFRHMERAPSVYEQYYIFKLLGGDSCVIF</sequence>
<name>A0A653CAJ3_CALMS</name>
<evidence type="ECO:0000313" key="3">
    <source>
        <dbReference type="Proteomes" id="UP000410492"/>
    </source>
</evidence>
<proteinExistence type="predicted"/>
<dbReference type="EMBL" id="CAACVG010007344">
    <property type="protein sequence ID" value="VEN44961.1"/>
    <property type="molecule type" value="Genomic_DNA"/>
</dbReference>
<dbReference type="OrthoDB" id="6803764at2759"/>
<evidence type="ECO:0000313" key="1">
    <source>
        <dbReference type="EMBL" id="VEN36295.1"/>
    </source>
</evidence>
<accession>A0A653CAJ3</accession>
<dbReference type="EMBL" id="CAACVG010002280">
    <property type="protein sequence ID" value="VEN36295.1"/>
    <property type="molecule type" value="Genomic_DNA"/>
</dbReference>
<reference evidence="2 3" key="1">
    <citation type="submission" date="2019-01" db="EMBL/GenBank/DDBJ databases">
        <authorList>
            <person name="Sayadi A."/>
        </authorList>
    </citation>
    <scope>NUCLEOTIDE SEQUENCE [LARGE SCALE GENOMIC DNA]</scope>
</reference>